<evidence type="ECO:0000256" key="2">
    <source>
        <dbReference type="SAM" id="MobiDB-lite"/>
    </source>
</evidence>
<dbReference type="InterPro" id="IPR051616">
    <property type="entry name" value="Cul2-RING_E3_ligase_SR"/>
</dbReference>
<dbReference type="AlphaFoldDB" id="A0A1Q9EDP0"/>
<dbReference type="CDD" id="cd17039">
    <property type="entry name" value="Ubl_ubiquitin_like"/>
    <property type="match status" value="1"/>
</dbReference>
<proteinExistence type="predicted"/>
<evidence type="ECO:0000313" key="4">
    <source>
        <dbReference type="EMBL" id="OLQ05544.1"/>
    </source>
</evidence>
<protein>
    <submittedName>
        <fullName evidence="4">Kinase D-interacting substrate of 220 kDa</fullName>
    </submittedName>
</protein>
<keyword evidence="5" id="KW-1185">Reference proteome</keyword>
<dbReference type="InterPro" id="IPR037047">
    <property type="entry name" value="PITH_dom_sf"/>
</dbReference>
<feature type="repeat" description="ANK" evidence="1">
    <location>
        <begin position="846"/>
        <end position="878"/>
    </location>
</feature>
<feature type="repeat" description="ANK" evidence="1">
    <location>
        <begin position="813"/>
        <end position="845"/>
    </location>
</feature>
<dbReference type="SMART" id="SM00248">
    <property type="entry name" value="ANK"/>
    <property type="match status" value="8"/>
</dbReference>
<dbReference type="InterPro" id="IPR002110">
    <property type="entry name" value="Ankyrin_rpt"/>
</dbReference>
<feature type="repeat" description="ANK" evidence="1">
    <location>
        <begin position="714"/>
        <end position="746"/>
    </location>
</feature>
<dbReference type="SUPFAM" id="SSF54695">
    <property type="entry name" value="POZ domain"/>
    <property type="match status" value="1"/>
</dbReference>
<dbReference type="Pfam" id="PF00023">
    <property type="entry name" value="Ank"/>
    <property type="match status" value="1"/>
</dbReference>
<feature type="repeat" description="ANK" evidence="1">
    <location>
        <begin position="648"/>
        <end position="673"/>
    </location>
</feature>
<dbReference type="InterPro" id="IPR008979">
    <property type="entry name" value="Galactose-bd-like_sf"/>
</dbReference>
<dbReference type="PANTHER" id="PTHR46224">
    <property type="entry name" value="ANKYRIN REPEAT FAMILY PROTEIN"/>
    <property type="match status" value="1"/>
</dbReference>
<feature type="domain" description="BTB" evidence="3">
    <location>
        <begin position="178"/>
        <end position="245"/>
    </location>
</feature>
<dbReference type="PROSITE" id="PS50088">
    <property type="entry name" value="ANK_REPEAT"/>
    <property type="match status" value="7"/>
</dbReference>
<dbReference type="Gene3D" id="3.30.710.10">
    <property type="entry name" value="Potassium Channel Kv1.1, Chain A"/>
    <property type="match status" value="1"/>
</dbReference>
<feature type="region of interest" description="Disordered" evidence="2">
    <location>
        <begin position="540"/>
        <end position="564"/>
    </location>
</feature>
<dbReference type="Gene3D" id="1.25.40.20">
    <property type="entry name" value="Ankyrin repeat-containing domain"/>
    <property type="match status" value="2"/>
</dbReference>
<dbReference type="GO" id="GO:0016301">
    <property type="term" value="F:kinase activity"/>
    <property type="evidence" value="ECO:0007669"/>
    <property type="project" value="UniProtKB-KW"/>
</dbReference>
<dbReference type="SUPFAM" id="SSF49785">
    <property type="entry name" value="Galactose-binding domain-like"/>
    <property type="match status" value="1"/>
</dbReference>
<evidence type="ECO:0000313" key="5">
    <source>
        <dbReference type="Proteomes" id="UP000186817"/>
    </source>
</evidence>
<dbReference type="Pfam" id="PF13637">
    <property type="entry name" value="Ank_4"/>
    <property type="match status" value="1"/>
</dbReference>
<feature type="repeat" description="ANK" evidence="1">
    <location>
        <begin position="747"/>
        <end position="779"/>
    </location>
</feature>
<dbReference type="PROSITE" id="PS50097">
    <property type="entry name" value="BTB"/>
    <property type="match status" value="1"/>
</dbReference>
<dbReference type="Pfam" id="PF06201">
    <property type="entry name" value="PITH"/>
    <property type="match status" value="2"/>
</dbReference>
<dbReference type="InterPro" id="IPR000210">
    <property type="entry name" value="BTB/POZ_dom"/>
</dbReference>
<dbReference type="Pfam" id="PF12796">
    <property type="entry name" value="Ank_2"/>
    <property type="match status" value="2"/>
</dbReference>
<dbReference type="EMBL" id="LSRX01000181">
    <property type="protein sequence ID" value="OLQ05544.1"/>
    <property type="molecule type" value="Genomic_DNA"/>
</dbReference>
<gene>
    <name evidence="4" type="primary">kidins220</name>
    <name evidence="4" type="ORF">AK812_SmicGene11258</name>
</gene>
<keyword evidence="4" id="KW-0808">Transferase</keyword>
<organism evidence="4 5">
    <name type="scientific">Symbiodinium microadriaticum</name>
    <name type="common">Dinoflagellate</name>
    <name type="synonym">Zooxanthella microadriatica</name>
    <dbReference type="NCBI Taxonomy" id="2951"/>
    <lineage>
        <taxon>Eukaryota</taxon>
        <taxon>Sar</taxon>
        <taxon>Alveolata</taxon>
        <taxon>Dinophyceae</taxon>
        <taxon>Suessiales</taxon>
        <taxon>Symbiodiniaceae</taxon>
        <taxon>Symbiodinium</taxon>
    </lineage>
</organism>
<dbReference type="PANTHER" id="PTHR46224:SF64">
    <property type="entry name" value="IQ MOTIF AND ANKYRIN REPEAT DOMAIN-CONTAINING PROTEIN 1"/>
    <property type="match status" value="1"/>
</dbReference>
<dbReference type="GO" id="GO:0005737">
    <property type="term" value="C:cytoplasm"/>
    <property type="evidence" value="ECO:0007669"/>
    <property type="project" value="UniProtKB-ARBA"/>
</dbReference>
<dbReference type="InterPro" id="IPR011333">
    <property type="entry name" value="SKP1/BTB/POZ_sf"/>
</dbReference>
<evidence type="ECO:0000256" key="1">
    <source>
        <dbReference type="PROSITE-ProRule" id="PRU00023"/>
    </source>
</evidence>
<evidence type="ECO:0000259" key="3">
    <source>
        <dbReference type="PROSITE" id="PS50097"/>
    </source>
</evidence>
<comment type="caution">
    <text evidence="4">The sequence shown here is derived from an EMBL/GenBank/DDBJ whole genome shotgun (WGS) entry which is preliminary data.</text>
</comment>
<accession>A0A1Q9EDP0</accession>
<feature type="repeat" description="ANK" evidence="1">
    <location>
        <begin position="780"/>
        <end position="812"/>
    </location>
</feature>
<reference evidence="4 5" key="1">
    <citation type="submission" date="2016-02" db="EMBL/GenBank/DDBJ databases">
        <title>Genome analysis of coral dinoflagellate symbionts highlights evolutionary adaptations to a symbiotic lifestyle.</title>
        <authorList>
            <person name="Aranda M."/>
            <person name="Li Y."/>
            <person name="Liew Y.J."/>
            <person name="Baumgarten S."/>
            <person name="Simakov O."/>
            <person name="Wilson M."/>
            <person name="Piel J."/>
            <person name="Ashoor H."/>
            <person name="Bougouffa S."/>
            <person name="Bajic V.B."/>
            <person name="Ryu T."/>
            <person name="Ravasi T."/>
            <person name="Bayer T."/>
            <person name="Micklem G."/>
            <person name="Kim H."/>
            <person name="Bhak J."/>
            <person name="Lajeunesse T.C."/>
            <person name="Voolstra C.R."/>
        </authorList>
    </citation>
    <scope>NUCLEOTIDE SEQUENCE [LARGE SCALE GENOMIC DNA]</scope>
    <source>
        <strain evidence="4 5">CCMP2467</strain>
    </source>
</reference>
<dbReference type="Pfam" id="PF00651">
    <property type="entry name" value="BTB"/>
    <property type="match status" value="1"/>
</dbReference>
<dbReference type="Gene3D" id="2.60.120.470">
    <property type="entry name" value="PITH domain"/>
    <property type="match status" value="1"/>
</dbReference>
<keyword evidence="4" id="KW-0418">Kinase</keyword>
<sequence>MAAMATASEVSTVEGFITKCDIEGLQQLVSEKYNWNQDLVHNKIVPLAHAIGCGTYVEELRPKYLVMIEWMLRSGADPLKEMSGNCVFEISTSPDTEATKLSVAFAGHSTLSFVLSLSELMREGRGGANWSKEHEYLDDIITMFKKAKSSTPSDSNHVHIHTDVVRLWEIAREMTSTHNVVFQTADGDISAHDHILIAASPVLQAMLESPMREGSSKCIPVKDSSINGISLFLDLLYTSSTCLELDYKTMLVAFDVAHRWQVPHVVAVLADALRQELSVDSFVEIAEAAVLKGTASLQQACATFGAKHDEIQAKKETMPPVVRQLLGLSYASLAEPGTAKRRSDPFLKTSGTSEAENTDKMRAHALKARTVDGLRHEDVDLMVCTDLIDQTQTCVLNHNTSQAGVLEVLQANPEDKALSSDADPQMIIKVVFKEKVNISSVTIRFPAPPKQDDDETAHGATPRACGVNWAVAMLRITLLSGEALASIAAEEVGDVKALKQRLHHLHGLPPRFRQKLLHEGSVLEDVAMLDSVMEAQVVAETSSEASGRKQRQLPAPAAEHTATGEVSLKRRWDTEDGLPPPCRQRKSLNDPYTPASVDLQILILSFPEATSEEQRKVLYEAVVGGSPAEVEAVLQLPVDPDTIIEADSETTALMYASESGNLDVAQLLLEAGARKDLWGLGGRTALMDAAAGGHDPVVQLLLEAGAQGDLQDNVGCTALIYAATEGHVQVVQSLLDARAQVSVRDSCDSTALMEASSHGHAEVVGLLLEAGAHRDSQDSDGSTALMHAAYGGHFQVVQLLLEAGAQKDLHDNQGITALMDAARCGKTDIMKLLLQAGAQRDLKDDAGKTSLMHAASQGYCRVVQILLEAGARKDLRDHDGETALMLADGLPEDHEVRRLLEARATQNCADQHSTSYAKPRLLKFFCNQEDLDFSDIEEIPATAEKVVEEDATEAKITCIGHKFQRLSSIQILVEEAMDPEATRSFVNRISLVGHKAQSYHAEYSG</sequence>
<feature type="repeat" description="ANK" evidence="1">
    <location>
        <begin position="681"/>
        <end position="713"/>
    </location>
</feature>
<dbReference type="Proteomes" id="UP000186817">
    <property type="component" value="Unassembled WGS sequence"/>
</dbReference>
<keyword evidence="1" id="KW-0040">ANK repeat</keyword>
<dbReference type="PROSITE" id="PS50297">
    <property type="entry name" value="ANK_REP_REGION"/>
    <property type="match status" value="7"/>
</dbReference>
<dbReference type="OrthoDB" id="435360at2759"/>
<dbReference type="SMART" id="SM00225">
    <property type="entry name" value="BTB"/>
    <property type="match status" value="1"/>
</dbReference>
<dbReference type="SUPFAM" id="SSF48403">
    <property type="entry name" value="Ankyrin repeat"/>
    <property type="match status" value="1"/>
</dbReference>
<dbReference type="InterPro" id="IPR036770">
    <property type="entry name" value="Ankyrin_rpt-contain_sf"/>
</dbReference>
<name>A0A1Q9EDP0_SYMMI</name>
<dbReference type="CDD" id="cd18186">
    <property type="entry name" value="BTB_POZ_ZBTB_KLHL-like"/>
    <property type="match status" value="1"/>
</dbReference>
<dbReference type="InterPro" id="IPR010400">
    <property type="entry name" value="PITH_dom"/>
</dbReference>